<protein>
    <recommendedName>
        <fullName evidence="3">DUF4283 domain-containing protein</fullName>
    </recommendedName>
</protein>
<gene>
    <name evidence="1" type="ORF">Tco_1071201</name>
</gene>
<dbReference type="Proteomes" id="UP001151760">
    <property type="component" value="Unassembled WGS sequence"/>
</dbReference>
<reference evidence="1" key="2">
    <citation type="submission" date="2022-01" db="EMBL/GenBank/DDBJ databases">
        <authorList>
            <person name="Yamashiro T."/>
            <person name="Shiraishi A."/>
            <person name="Satake H."/>
            <person name="Nakayama K."/>
        </authorList>
    </citation>
    <scope>NUCLEOTIDE SEQUENCE</scope>
</reference>
<evidence type="ECO:0000313" key="2">
    <source>
        <dbReference type="Proteomes" id="UP001151760"/>
    </source>
</evidence>
<dbReference type="InterPro" id="IPR040256">
    <property type="entry name" value="At4g02000-like"/>
</dbReference>
<evidence type="ECO:0000313" key="1">
    <source>
        <dbReference type="EMBL" id="GJT89484.1"/>
    </source>
</evidence>
<dbReference type="EMBL" id="BQNB010019828">
    <property type="protein sequence ID" value="GJT89484.1"/>
    <property type="molecule type" value="Genomic_DNA"/>
</dbReference>
<comment type="caution">
    <text evidence="1">The sequence shown here is derived from an EMBL/GenBank/DDBJ whole genome shotgun (WGS) entry which is preliminary data.</text>
</comment>
<name>A0ABQ5HNU9_9ASTR</name>
<dbReference type="PANTHER" id="PTHR31286:SF99">
    <property type="entry name" value="DUF4283 DOMAIN-CONTAINING PROTEIN"/>
    <property type="match status" value="1"/>
</dbReference>
<accession>A0ABQ5HNU9</accession>
<keyword evidence="2" id="KW-1185">Reference proteome</keyword>
<reference evidence="1" key="1">
    <citation type="journal article" date="2022" name="Int. J. Mol. Sci.">
        <title>Draft Genome of Tanacetum Coccineum: Genomic Comparison of Closely Related Tanacetum-Family Plants.</title>
        <authorList>
            <person name="Yamashiro T."/>
            <person name="Shiraishi A."/>
            <person name="Nakayama K."/>
            <person name="Satake H."/>
        </authorList>
    </citation>
    <scope>NUCLEOTIDE SEQUENCE</scope>
</reference>
<sequence>MCAIRWTWESVRAVSEVMIIQHMVSLREKGWRTPEWNPEVNLLKEDVGNVLIWVKFHGVPMMAFSEGRLSVIATKLGIPLMLDSYTSDMCMQSCGRSNYARAMIELRADVKLKDTIMVAHYNKMNTSGRLNRP</sequence>
<evidence type="ECO:0008006" key="3">
    <source>
        <dbReference type="Google" id="ProtNLM"/>
    </source>
</evidence>
<organism evidence="1 2">
    <name type="scientific">Tanacetum coccineum</name>
    <dbReference type="NCBI Taxonomy" id="301880"/>
    <lineage>
        <taxon>Eukaryota</taxon>
        <taxon>Viridiplantae</taxon>
        <taxon>Streptophyta</taxon>
        <taxon>Embryophyta</taxon>
        <taxon>Tracheophyta</taxon>
        <taxon>Spermatophyta</taxon>
        <taxon>Magnoliopsida</taxon>
        <taxon>eudicotyledons</taxon>
        <taxon>Gunneridae</taxon>
        <taxon>Pentapetalae</taxon>
        <taxon>asterids</taxon>
        <taxon>campanulids</taxon>
        <taxon>Asterales</taxon>
        <taxon>Asteraceae</taxon>
        <taxon>Asteroideae</taxon>
        <taxon>Anthemideae</taxon>
        <taxon>Anthemidinae</taxon>
        <taxon>Tanacetum</taxon>
    </lineage>
</organism>
<dbReference type="PANTHER" id="PTHR31286">
    <property type="entry name" value="GLYCINE-RICH CELL WALL STRUCTURAL PROTEIN 1.8-LIKE"/>
    <property type="match status" value="1"/>
</dbReference>
<proteinExistence type="predicted"/>